<evidence type="ECO:0000313" key="2">
    <source>
        <dbReference type="EMBL" id="MFC7580905.1"/>
    </source>
</evidence>
<comment type="caution">
    <text evidence="2">The sequence shown here is derived from an EMBL/GenBank/DDBJ whole genome shotgun (WGS) entry which is preliminary data.</text>
</comment>
<evidence type="ECO:0000256" key="1">
    <source>
        <dbReference type="SAM" id="Phobius"/>
    </source>
</evidence>
<keyword evidence="1" id="KW-0812">Transmembrane</keyword>
<proteinExistence type="predicted"/>
<name>A0ABW2SM03_9ACTO</name>
<protein>
    <recommendedName>
        <fullName evidence="4">Membrane protein DedA with SNARE-associated domain</fullName>
    </recommendedName>
</protein>
<sequence length="175" mass="18403">MPTPDWAASGPPLFIFLFCVVLSRAQGTYWLGRAAAAGALAGSGSDGWRGGLARWFAGPVPRKGAALLEHWGLILIPLCFLTVGIQTAVNAGAGLVRLRWRTYTLAMIPGCVAWALLYGAGMLAIWMAVLQAAAGNPWAWLVLAAVVAGVVLTVRRRRRHSPADGSPDGSEAVQA</sequence>
<feature type="transmembrane region" description="Helical" evidence="1">
    <location>
        <begin position="138"/>
        <end position="154"/>
    </location>
</feature>
<organism evidence="2 3">
    <name type="scientific">Schaalia naturae</name>
    <dbReference type="NCBI Taxonomy" id="635203"/>
    <lineage>
        <taxon>Bacteria</taxon>
        <taxon>Bacillati</taxon>
        <taxon>Actinomycetota</taxon>
        <taxon>Actinomycetes</taxon>
        <taxon>Actinomycetales</taxon>
        <taxon>Actinomycetaceae</taxon>
        <taxon>Schaalia</taxon>
    </lineage>
</organism>
<evidence type="ECO:0008006" key="4">
    <source>
        <dbReference type="Google" id="ProtNLM"/>
    </source>
</evidence>
<dbReference type="RefSeq" id="WP_380973512.1">
    <property type="nucleotide sequence ID" value="NZ_JBHTEF010000001.1"/>
</dbReference>
<accession>A0ABW2SM03</accession>
<feature type="transmembrane region" description="Helical" evidence="1">
    <location>
        <begin position="71"/>
        <end position="96"/>
    </location>
</feature>
<keyword evidence="1" id="KW-0472">Membrane</keyword>
<keyword evidence="3" id="KW-1185">Reference proteome</keyword>
<keyword evidence="1" id="KW-1133">Transmembrane helix</keyword>
<gene>
    <name evidence="2" type="ORF">ACFQWG_06805</name>
</gene>
<reference evidence="3" key="1">
    <citation type="journal article" date="2019" name="Int. J. Syst. Evol. Microbiol.">
        <title>The Global Catalogue of Microorganisms (GCM) 10K type strain sequencing project: providing services to taxonomists for standard genome sequencing and annotation.</title>
        <authorList>
            <consortium name="The Broad Institute Genomics Platform"/>
            <consortium name="The Broad Institute Genome Sequencing Center for Infectious Disease"/>
            <person name="Wu L."/>
            <person name="Ma J."/>
        </authorList>
    </citation>
    <scope>NUCLEOTIDE SEQUENCE [LARGE SCALE GENOMIC DNA]</scope>
    <source>
        <strain evidence="3">CCUG 56698</strain>
    </source>
</reference>
<dbReference type="EMBL" id="JBHTEF010000001">
    <property type="protein sequence ID" value="MFC7580905.1"/>
    <property type="molecule type" value="Genomic_DNA"/>
</dbReference>
<evidence type="ECO:0000313" key="3">
    <source>
        <dbReference type="Proteomes" id="UP001596527"/>
    </source>
</evidence>
<dbReference type="Proteomes" id="UP001596527">
    <property type="component" value="Unassembled WGS sequence"/>
</dbReference>
<feature type="transmembrane region" description="Helical" evidence="1">
    <location>
        <begin position="103"/>
        <end position="126"/>
    </location>
</feature>